<dbReference type="Proteomes" id="UP000799754">
    <property type="component" value="Unassembled WGS sequence"/>
</dbReference>
<sequence length="161" mass="18571">MYNCFTRGIESELIPCLQIYGIELVTYNPLCDGLFSGKIKSSDLETPPTEGRFSDSYQWRQLYRDKYLNNTNMQALKIIEDAAKKHDLTMLETALRWTIHHSALNTRMKGGNDGVVVGVSNFQQLQGNLWDFEKGPWPEDVVEALNKAWLIRKATVPPYWR</sequence>
<dbReference type="EMBL" id="MU006722">
    <property type="protein sequence ID" value="KAF2626158.1"/>
    <property type="molecule type" value="Genomic_DNA"/>
</dbReference>
<keyword evidence="2" id="KW-1185">Reference proteome</keyword>
<evidence type="ECO:0000313" key="2">
    <source>
        <dbReference type="Proteomes" id="UP000799754"/>
    </source>
</evidence>
<name>A0ACB6RWQ5_9PLEO</name>
<accession>A0ACB6RWQ5</accession>
<organism evidence="1 2">
    <name type="scientific">Macroventuria anomochaeta</name>
    <dbReference type="NCBI Taxonomy" id="301207"/>
    <lineage>
        <taxon>Eukaryota</taxon>
        <taxon>Fungi</taxon>
        <taxon>Dikarya</taxon>
        <taxon>Ascomycota</taxon>
        <taxon>Pezizomycotina</taxon>
        <taxon>Dothideomycetes</taxon>
        <taxon>Pleosporomycetidae</taxon>
        <taxon>Pleosporales</taxon>
        <taxon>Pleosporineae</taxon>
        <taxon>Didymellaceae</taxon>
        <taxon>Macroventuria</taxon>
    </lineage>
</organism>
<comment type="caution">
    <text evidence="1">The sequence shown here is derived from an EMBL/GenBank/DDBJ whole genome shotgun (WGS) entry which is preliminary data.</text>
</comment>
<gene>
    <name evidence="1" type="ORF">BU25DRAFT_411990</name>
</gene>
<proteinExistence type="predicted"/>
<protein>
    <submittedName>
        <fullName evidence="1">Aldo/keto reductase</fullName>
    </submittedName>
</protein>
<evidence type="ECO:0000313" key="1">
    <source>
        <dbReference type="EMBL" id="KAF2626158.1"/>
    </source>
</evidence>
<reference evidence="1" key="1">
    <citation type="journal article" date="2020" name="Stud. Mycol.">
        <title>101 Dothideomycetes genomes: a test case for predicting lifestyles and emergence of pathogens.</title>
        <authorList>
            <person name="Haridas S."/>
            <person name="Albert R."/>
            <person name="Binder M."/>
            <person name="Bloem J."/>
            <person name="Labutti K."/>
            <person name="Salamov A."/>
            <person name="Andreopoulos B."/>
            <person name="Baker S."/>
            <person name="Barry K."/>
            <person name="Bills G."/>
            <person name="Bluhm B."/>
            <person name="Cannon C."/>
            <person name="Castanera R."/>
            <person name="Culley D."/>
            <person name="Daum C."/>
            <person name="Ezra D."/>
            <person name="Gonzalez J."/>
            <person name="Henrissat B."/>
            <person name="Kuo A."/>
            <person name="Liang C."/>
            <person name="Lipzen A."/>
            <person name="Lutzoni F."/>
            <person name="Magnuson J."/>
            <person name="Mondo S."/>
            <person name="Nolan M."/>
            <person name="Ohm R."/>
            <person name="Pangilinan J."/>
            <person name="Park H.-J."/>
            <person name="Ramirez L."/>
            <person name="Alfaro M."/>
            <person name="Sun H."/>
            <person name="Tritt A."/>
            <person name="Yoshinaga Y."/>
            <person name="Zwiers L.-H."/>
            <person name="Turgeon B."/>
            <person name="Goodwin S."/>
            <person name="Spatafora J."/>
            <person name="Crous P."/>
            <person name="Grigoriev I."/>
        </authorList>
    </citation>
    <scope>NUCLEOTIDE SEQUENCE</scope>
    <source>
        <strain evidence="1">CBS 525.71</strain>
    </source>
</reference>